<comment type="caution">
    <text evidence="1">The sequence shown here is derived from an EMBL/GenBank/DDBJ whole genome shotgun (WGS) entry which is preliminary data.</text>
</comment>
<name>A0AAV4S1W0_9ARAC</name>
<reference evidence="1 2" key="1">
    <citation type="submission" date="2021-06" db="EMBL/GenBank/DDBJ databases">
        <title>Caerostris darwini draft genome.</title>
        <authorList>
            <person name="Kono N."/>
            <person name="Arakawa K."/>
        </authorList>
    </citation>
    <scope>NUCLEOTIDE SEQUENCE [LARGE SCALE GENOMIC DNA]</scope>
</reference>
<dbReference type="EMBL" id="BPLQ01007064">
    <property type="protein sequence ID" value="GIY27592.1"/>
    <property type="molecule type" value="Genomic_DNA"/>
</dbReference>
<organism evidence="1 2">
    <name type="scientific">Caerostris darwini</name>
    <dbReference type="NCBI Taxonomy" id="1538125"/>
    <lineage>
        <taxon>Eukaryota</taxon>
        <taxon>Metazoa</taxon>
        <taxon>Ecdysozoa</taxon>
        <taxon>Arthropoda</taxon>
        <taxon>Chelicerata</taxon>
        <taxon>Arachnida</taxon>
        <taxon>Araneae</taxon>
        <taxon>Araneomorphae</taxon>
        <taxon>Entelegynae</taxon>
        <taxon>Araneoidea</taxon>
        <taxon>Araneidae</taxon>
        <taxon>Caerostris</taxon>
    </lineage>
</organism>
<protein>
    <submittedName>
        <fullName evidence="1">Uncharacterized protein</fullName>
    </submittedName>
</protein>
<dbReference type="Proteomes" id="UP001054837">
    <property type="component" value="Unassembled WGS sequence"/>
</dbReference>
<evidence type="ECO:0000313" key="1">
    <source>
        <dbReference type="EMBL" id="GIY27592.1"/>
    </source>
</evidence>
<proteinExistence type="predicted"/>
<accession>A0AAV4S1W0</accession>
<keyword evidence="2" id="KW-1185">Reference proteome</keyword>
<evidence type="ECO:0000313" key="2">
    <source>
        <dbReference type="Proteomes" id="UP001054837"/>
    </source>
</evidence>
<sequence length="196" mass="22280">MPIPLSSFFFPHLHLSAGFISRLRSRQQHRCHEAFTSETRRRGDFIATPTPKAFLPLRMLHKDTTLSSPSIMGECDFHERSYRLFAREREGGSEEAARAPTLKVKNRSTPFREGGLTRGWSEERVILERLGGARIGVVGGLPDDRLCVHFSQIRGKAFCEPHQTQNIVLEKPVVIFYSCSFYNSIQTCVKLLNTSN</sequence>
<gene>
    <name evidence="1" type="ORF">CDAR_497541</name>
</gene>
<dbReference type="AlphaFoldDB" id="A0AAV4S1W0"/>